<dbReference type="OrthoDB" id="3890746at2759"/>
<gene>
    <name evidence="2" type="ORF">K402DRAFT_355640</name>
</gene>
<name>A0A6G1GZV7_9PEZI</name>
<sequence>MRSPISHSSSQTYVTQPYGRLRMVLLAISALCFVFSIAVVGTAGHTLQVFNRQTAMQNPWWLPLWPGHFDTHGTSVLIGVGAAVLVFNGLYLLVTFVPRFNLKNHPTLSALAAFAATLPSILLSLVAVVYVHVLNQNSESSDTIQTWTCRFKNSQPAANLSIPTDMSNELFSNLCTESKFALYATLVVLILQIIMVGLAVAAWISEKVVARKEKKMQENSYGMDYTKNADVSVRETSL</sequence>
<evidence type="ECO:0008006" key="4">
    <source>
        <dbReference type="Google" id="ProtNLM"/>
    </source>
</evidence>
<feature type="transmembrane region" description="Helical" evidence="1">
    <location>
        <begin position="21"/>
        <end position="43"/>
    </location>
</feature>
<proteinExistence type="predicted"/>
<evidence type="ECO:0000313" key="2">
    <source>
        <dbReference type="EMBL" id="KAF1986327.1"/>
    </source>
</evidence>
<keyword evidence="1" id="KW-1133">Transmembrane helix</keyword>
<keyword evidence="3" id="KW-1185">Reference proteome</keyword>
<accession>A0A6G1GZV7</accession>
<keyword evidence="1" id="KW-0472">Membrane</keyword>
<feature type="transmembrane region" description="Helical" evidence="1">
    <location>
        <begin position="76"/>
        <end position="96"/>
    </location>
</feature>
<reference evidence="2" key="1">
    <citation type="journal article" date="2020" name="Stud. Mycol.">
        <title>101 Dothideomycetes genomes: a test case for predicting lifestyles and emergence of pathogens.</title>
        <authorList>
            <person name="Haridas S."/>
            <person name="Albert R."/>
            <person name="Binder M."/>
            <person name="Bloem J."/>
            <person name="Labutti K."/>
            <person name="Salamov A."/>
            <person name="Andreopoulos B."/>
            <person name="Baker S."/>
            <person name="Barry K."/>
            <person name="Bills G."/>
            <person name="Bluhm B."/>
            <person name="Cannon C."/>
            <person name="Castanera R."/>
            <person name="Culley D."/>
            <person name="Daum C."/>
            <person name="Ezra D."/>
            <person name="Gonzalez J."/>
            <person name="Henrissat B."/>
            <person name="Kuo A."/>
            <person name="Liang C."/>
            <person name="Lipzen A."/>
            <person name="Lutzoni F."/>
            <person name="Magnuson J."/>
            <person name="Mondo S."/>
            <person name="Nolan M."/>
            <person name="Ohm R."/>
            <person name="Pangilinan J."/>
            <person name="Park H.-J."/>
            <person name="Ramirez L."/>
            <person name="Alfaro M."/>
            <person name="Sun H."/>
            <person name="Tritt A."/>
            <person name="Yoshinaga Y."/>
            <person name="Zwiers L.-H."/>
            <person name="Turgeon B."/>
            <person name="Goodwin S."/>
            <person name="Spatafora J."/>
            <person name="Crous P."/>
            <person name="Grigoriev I."/>
        </authorList>
    </citation>
    <scope>NUCLEOTIDE SEQUENCE</scope>
    <source>
        <strain evidence="2">CBS 113979</strain>
    </source>
</reference>
<organism evidence="2 3">
    <name type="scientific">Aulographum hederae CBS 113979</name>
    <dbReference type="NCBI Taxonomy" id="1176131"/>
    <lineage>
        <taxon>Eukaryota</taxon>
        <taxon>Fungi</taxon>
        <taxon>Dikarya</taxon>
        <taxon>Ascomycota</taxon>
        <taxon>Pezizomycotina</taxon>
        <taxon>Dothideomycetes</taxon>
        <taxon>Pleosporomycetidae</taxon>
        <taxon>Aulographales</taxon>
        <taxon>Aulographaceae</taxon>
    </lineage>
</organism>
<feature type="transmembrane region" description="Helical" evidence="1">
    <location>
        <begin position="108"/>
        <end position="133"/>
    </location>
</feature>
<keyword evidence="1" id="KW-0812">Transmembrane</keyword>
<evidence type="ECO:0000256" key="1">
    <source>
        <dbReference type="SAM" id="Phobius"/>
    </source>
</evidence>
<dbReference type="EMBL" id="ML977157">
    <property type="protein sequence ID" value="KAF1986327.1"/>
    <property type="molecule type" value="Genomic_DNA"/>
</dbReference>
<dbReference type="AlphaFoldDB" id="A0A6G1GZV7"/>
<dbReference type="Proteomes" id="UP000800041">
    <property type="component" value="Unassembled WGS sequence"/>
</dbReference>
<evidence type="ECO:0000313" key="3">
    <source>
        <dbReference type="Proteomes" id="UP000800041"/>
    </source>
</evidence>
<protein>
    <recommendedName>
        <fullName evidence="4">MARVEL domain-containing protein</fullName>
    </recommendedName>
</protein>
<feature type="transmembrane region" description="Helical" evidence="1">
    <location>
        <begin position="180"/>
        <end position="204"/>
    </location>
</feature>